<organism evidence="2 3">
    <name type="scientific">Nonomuraea indica</name>
    <dbReference type="NCBI Taxonomy" id="1581193"/>
    <lineage>
        <taxon>Bacteria</taxon>
        <taxon>Bacillati</taxon>
        <taxon>Actinomycetota</taxon>
        <taxon>Actinomycetes</taxon>
        <taxon>Streptosporangiales</taxon>
        <taxon>Streptosporangiaceae</taxon>
        <taxon>Nonomuraea</taxon>
    </lineage>
</organism>
<evidence type="ECO:0000313" key="3">
    <source>
        <dbReference type="Proteomes" id="UP001612928"/>
    </source>
</evidence>
<dbReference type="Gene3D" id="1.25.40.10">
    <property type="entry name" value="Tetratricopeptide repeat domain"/>
    <property type="match status" value="1"/>
</dbReference>
<dbReference type="RefSeq" id="WP_397018462.1">
    <property type="nucleotide sequence ID" value="NZ_JBITMB010000001.1"/>
</dbReference>
<evidence type="ECO:0000256" key="1">
    <source>
        <dbReference type="SAM" id="Coils"/>
    </source>
</evidence>
<dbReference type="SUPFAM" id="SSF48452">
    <property type="entry name" value="TPR-like"/>
    <property type="match status" value="1"/>
</dbReference>
<keyword evidence="1" id="KW-0175">Coiled coil</keyword>
<dbReference type="Proteomes" id="UP001612928">
    <property type="component" value="Unassembled WGS sequence"/>
</dbReference>
<dbReference type="EMBL" id="JBITMB010000001">
    <property type="protein sequence ID" value="MFI7438913.1"/>
    <property type="molecule type" value="Genomic_DNA"/>
</dbReference>
<keyword evidence="3" id="KW-1185">Reference proteome</keyword>
<sequence length="346" mass="38889">MRGRSPDAWPTPTALPESLDRLAQLLTELGWDDLACLARREELAVCRTLSAGRPGLFTDRIVRALVALRDNLLDCKRYEEALEVVEELLRLSETDRSAREEAPRARYWRTEFLTRLGRDREAVESAAEAVTEIRERLQHAGAASANVELIHALTAYADGLDRTGRAAEAAEVSAEITAAWWQQADCTFQFLDALDLRSERLVRSGQPEQAHACIVEGIEKMRRRKRETSQAEGWRSLGVRLLDLGAPEAALTAVEEAVQLYRLRARARQEGHRQLEAEDDWDDDPRFSEASLLERRSKELKASRKEVRRAERDLRDALLALSACLRRLGRVDEASAADAEAATLPG</sequence>
<comment type="caution">
    <text evidence="2">The sequence shown here is derived from an EMBL/GenBank/DDBJ whole genome shotgun (WGS) entry which is preliminary data.</text>
</comment>
<reference evidence="2 3" key="1">
    <citation type="submission" date="2024-10" db="EMBL/GenBank/DDBJ databases">
        <title>The Natural Products Discovery Center: Release of the First 8490 Sequenced Strains for Exploring Actinobacteria Biosynthetic Diversity.</title>
        <authorList>
            <person name="Kalkreuter E."/>
            <person name="Kautsar S.A."/>
            <person name="Yang D."/>
            <person name="Bader C.D."/>
            <person name="Teijaro C.N."/>
            <person name="Fluegel L."/>
            <person name="Davis C.M."/>
            <person name="Simpson J.R."/>
            <person name="Lauterbach L."/>
            <person name="Steele A.D."/>
            <person name="Gui C."/>
            <person name="Meng S."/>
            <person name="Li G."/>
            <person name="Viehrig K."/>
            <person name="Ye F."/>
            <person name="Su P."/>
            <person name="Kiefer A.F."/>
            <person name="Nichols A."/>
            <person name="Cepeda A.J."/>
            <person name="Yan W."/>
            <person name="Fan B."/>
            <person name="Jiang Y."/>
            <person name="Adhikari A."/>
            <person name="Zheng C.-J."/>
            <person name="Schuster L."/>
            <person name="Cowan T.M."/>
            <person name="Smanski M.J."/>
            <person name="Chevrette M.G."/>
            <person name="De Carvalho L.P.S."/>
            <person name="Shen B."/>
        </authorList>
    </citation>
    <scope>NUCLEOTIDE SEQUENCE [LARGE SCALE GENOMIC DNA]</scope>
    <source>
        <strain evidence="2 3">NPDC049503</strain>
    </source>
</reference>
<accession>A0ABW7ZXM0</accession>
<name>A0ABW7ZXM0_9ACTN</name>
<evidence type="ECO:0000313" key="2">
    <source>
        <dbReference type="EMBL" id="MFI7438913.1"/>
    </source>
</evidence>
<proteinExistence type="predicted"/>
<feature type="coiled-coil region" evidence="1">
    <location>
        <begin position="290"/>
        <end position="320"/>
    </location>
</feature>
<evidence type="ECO:0008006" key="4">
    <source>
        <dbReference type="Google" id="ProtNLM"/>
    </source>
</evidence>
<dbReference type="InterPro" id="IPR011990">
    <property type="entry name" value="TPR-like_helical_dom_sf"/>
</dbReference>
<gene>
    <name evidence="2" type="ORF">ACIBP5_02985</name>
</gene>
<protein>
    <recommendedName>
        <fullName evidence="4">Tetratricopeptide repeat protein</fullName>
    </recommendedName>
</protein>